<dbReference type="EMBL" id="JAAWUZ010000045">
    <property type="protein sequence ID" value="NSG30811.1"/>
    <property type="molecule type" value="Genomic_DNA"/>
</dbReference>
<reference evidence="3 4" key="1">
    <citation type="journal article" date="2020" name="Cell Host Microbe">
        <title>Functional and Genomic Variation between Human-Derived Isolates of Lachnospiraceae Reveals Inter- and Intra-Species Diversity.</title>
        <authorList>
            <person name="Sorbara M.T."/>
            <person name="Littmann E.R."/>
            <person name="Fontana E."/>
            <person name="Moody T.U."/>
            <person name="Kohout C.E."/>
            <person name="Gjonbalaj M."/>
            <person name="Eaton V."/>
            <person name="Seok R."/>
            <person name="Leiner I.M."/>
            <person name="Pamer E.G."/>
        </authorList>
    </citation>
    <scope>NUCLEOTIDE SEQUENCE [LARGE SCALE GENOMIC DNA]</scope>
    <source>
        <strain evidence="3 4">MSK.14.16</strain>
    </source>
</reference>
<dbReference type="PANTHER" id="PTHR33392:SF6">
    <property type="entry name" value="POLYISOPRENYL-TEICHOIC ACID--PEPTIDOGLYCAN TEICHOIC ACID TRANSFERASE TAGU"/>
    <property type="match status" value="1"/>
</dbReference>
<dbReference type="Gene3D" id="3.40.630.190">
    <property type="entry name" value="LCP protein"/>
    <property type="match status" value="1"/>
</dbReference>
<dbReference type="NCBIfam" id="TIGR00350">
    <property type="entry name" value="lytR_cpsA_psr"/>
    <property type="match status" value="1"/>
</dbReference>
<dbReference type="PANTHER" id="PTHR33392">
    <property type="entry name" value="POLYISOPRENYL-TEICHOIC ACID--PEPTIDOGLYCAN TEICHOIC ACID TRANSFERASE TAGU"/>
    <property type="match status" value="1"/>
</dbReference>
<evidence type="ECO:0000259" key="2">
    <source>
        <dbReference type="Pfam" id="PF03816"/>
    </source>
</evidence>
<dbReference type="Pfam" id="PF03816">
    <property type="entry name" value="LytR_cpsA_psr"/>
    <property type="match status" value="1"/>
</dbReference>
<comment type="similarity">
    <text evidence="1">Belongs to the LytR/CpsA/Psr (LCP) family.</text>
</comment>
<proteinExistence type="inferred from homology"/>
<keyword evidence="4" id="KW-1185">Reference proteome</keyword>
<evidence type="ECO:0000313" key="3">
    <source>
        <dbReference type="EMBL" id="NSG30811.1"/>
    </source>
</evidence>
<organism evidence="3 4">
    <name type="scientific">Faecalicatena fissicatena</name>
    <dbReference type="NCBI Taxonomy" id="290055"/>
    <lineage>
        <taxon>Bacteria</taxon>
        <taxon>Bacillati</taxon>
        <taxon>Bacillota</taxon>
        <taxon>Clostridia</taxon>
        <taxon>Lachnospirales</taxon>
        <taxon>Lachnospiraceae</taxon>
        <taxon>Faecalicatena</taxon>
    </lineage>
</organism>
<sequence length="342" mass="38677">MKRQKTTGIIVLLAVLVCVLAVGTWYFRKQRSEKVSATEGQTETQQSETTDELERLLWNKIKLNGKKYKYSTDYETYLVMGTDGSGKEDADRDEYIGNMADFLMLVIVNRKEQTYAFLQLNRDTMTEINLIGRNGKGMATADMQLCTAHWYGGTPEESCENTVKAVSRMLGGVKINGYYAINMEDIGKLNHAIGGVTVTIDSDFGDVDPTLKKGETVTLSDEQAYNFLRYRQGIDDSENTSRMKRHRQYMQAFMVKLKEKIHDDPSIGAEIYEQMSEVAVTDMNGGVLTDILTDMQQAANRGTFELEGTTKLGQHLDDGLEHTEFYLDKMAIVKTLKDLYNM</sequence>
<dbReference type="RefSeq" id="WP_173866653.1">
    <property type="nucleotide sequence ID" value="NZ_JAAWUU010000042.1"/>
</dbReference>
<dbReference type="InterPro" id="IPR050922">
    <property type="entry name" value="LytR/CpsA/Psr_CW_biosynth"/>
</dbReference>
<evidence type="ECO:0000256" key="1">
    <source>
        <dbReference type="ARBA" id="ARBA00006068"/>
    </source>
</evidence>
<dbReference type="InterPro" id="IPR004474">
    <property type="entry name" value="LytR_CpsA_psr"/>
</dbReference>
<comment type="caution">
    <text evidence="3">The sequence shown here is derived from an EMBL/GenBank/DDBJ whole genome shotgun (WGS) entry which is preliminary data.</text>
</comment>
<evidence type="ECO:0000313" key="4">
    <source>
        <dbReference type="Proteomes" id="UP000821846"/>
    </source>
</evidence>
<feature type="domain" description="Cell envelope-related transcriptional attenuator" evidence="2">
    <location>
        <begin position="100"/>
        <end position="258"/>
    </location>
</feature>
<dbReference type="Proteomes" id="UP000821846">
    <property type="component" value="Unassembled WGS sequence"/>
</dbReference>
<protein>
    <recommendedName>
        <fullName evidence="2">Cell envelope-related transcriptional attenuator domain-containing protein</fullName>
    </recommendedName>
</protein>
<name>A0ABX2GYX8_9FIRM</name>
<gene>
    <name evidence="3" type="ORF">HFM93_11100</name>
</gene>
<accession>A0ABX2GYX8</accession>